<dbReference type="PROSITE" id="PS50853">
    <property type="entry name" value="FN3"/>
    <property type="match status" value="4"/>
</dbReference>
<dbReference type="InterPro" id="IPR049033">
    <property type="entry name" value="AGA-YXIM_GBD"/>
</dbReference>
<dbReference type="InterPro" id="IPR049366">
    <property type="entry name" value="RGL11_C"/>
</dbReference>
<dbReference type="Pfam" id="PF18370">
    <property type="entry name" value="RGI_lyase"/>
    <property type="match status" value="1"/>
</dbReference>
<dbReference type="InterPro" id="IPR014756">
    <property type="entry name" value="Ig_E-set"/>
</dbReference>
<evidence type="ECO:0000256" key="4">
    <source>
        <dbReference type="SAM" id="Phobius"/>
    </source>
</evidence>
<dbReference type="GO" id="GO:0016798">
    <property type="term" value="F:hydrolase activity, acting on glycosyl bonds"/>
    <property type="evidence" value="ECO:0007669"/>
    <property type="project" value="UniProtKB-KW"/>
</dbReference>
<keyword evidence="4" id="KW-0472">Membrane</keyword>
<evidence type="ECO:0000313" key="6">
    <source>
        <dbReference type="EMBL" id="KJL42875.1"/>
    </source>
</evidence>
<dbReference type="Pfam" id="PF00657">
    <property type="entry name" value="Lipase_GDSL"/>
    <property type="match status" value="1"/>
</dbReference>
<evidence type="ECO:0000259" key="5">
    <source>
        <dbReference type="PROSITE" id="PS50853"/>
    </source>
</evidence>
<feature type="transmembrane region" description="Helical" evidence="4">
    <location>
        <begin position="30"/>
        <end position="53"/>
    </location>
</feature>
<keyword evidence="4" id="KW-0812">Transmembrane</keyword>
<dbReference type="InterPro" id="IPR037459">
    <property type="entry name" value="RhgT-like"/>
</dbReference>
<accession>A0A0M2H8I8</accession>
<dbReference type="Pfam" id="PF00041">
    <property type="entry name" value="fn3"/>
    <property type="match status" value="1"/>
</dbReference>
<dbReference type="GO" id="GO:0016788">
    <property type="term" value="F:hydrolase activity, acting on ester bonds"/>
    <property type="evidence" value="ECO:0007669"/>
    <property type="project" value="InterPro"/>
</dbReference>
<keyword evidence="6" id="KW-0456">Lyase</keyword>
<keyword evidence="4" id="KW-1133">Transmembrane helix</keyword>
<evidence type="ECO:0000256" key="1">
    <source>
        <dbReference type="ARBA" id="ARBA00023295"/>
    </source>
</evidence>
<dbReference type="Proteomes" id="UP000034098">
    <property type="component" value="Unassembled WGS sequence"/>
</dbReference>
<keyword evidence="2" id="KW-0119">Carbohydrate metabolism</keyword>
<dbReference type="SUPFAM" id="SSF69318">
    <property type="entry name" value="Integrin alpha N-terminal domain"/>
    <property type="match status" value="1"/>
</dbReference>
<keyword evidence="1" id="KW-0378">Hydrolase</keyword>
<dbReference type="SUPFAM" id="SSF49265">
    <property type="entry name" value="Fibronectin type III"/>
    <property type="match status" value="3"/>
</dbReference>
<name>A0A0M2H8I8_MICTR</name>
<dbReference type="PANTHER" id="PTHR43118">
    <property type="entry name" value="RHAMNOGALACTURONAN LYASE (EUROFUNG)"/>
    <property type="match status" value="1"/>
</dbReference>
<dbReference type="Pfam" id="PF21348">
    <property type="entry name" value="RGL11_C"/>
    <property type="match status" value="1"/>
</dbReference>
<comment type="caution">
    <text evidence="6">The sequence shown here is derived from an EMBL/GenBank/DDBJ whole genome shotgun (WGS) entry which is preliminary data.</text>
</comment>
<dbReference type="InterPro" id="IPR036514">
    <property type="entry name" value="SGNH_hydro_sf"/>
</dbReference>
<dbReference type="SMART" id="SM00060">
    <property type="entry name" value="FN3"/>
    <property type="match status" value="5"/>
</dbReference>
<feature type="domain" description="Fibronectin type-III" evidence="5">
    <location>
        <begin position="1124"/>
        <end position="1214"/>
    </location>
</feature>
<feature type="compositionally biased region" description="Low complexity" evidence="3">
    <location>
        <begin position="11"/>
        <end position="22"/>
    </location>
</feature>
<dbReference type="GO" id="GO:0000272">
    <property type="term" value="P:polysaccharide catabolic process"/>
    <property type="evidence" value="ECO:0007669"/>
    <property type="project" value="UniProtKB-KW"/>
</dbReference>
<dbReference type="InterPro" id="IPR003961">
    <property type="entry name" value="FN3_dom"/>
</dbReference>
<dbReference type="EC" id="4.2.2.-" evidence="6"/>
<keyword evidence="2" id="KW-0624">Polysaccharide degradation</keyword>
<feature type="domain" description="Fibronectin type-III" evidence="5">
    <location>
        <begin position="214"/>
        <end position="306"/>
    </location>
</feature>
<dbReference type="CDD" id="cd10318">
    <property type="entry name" value="RGL11"/>
    <property type="match status" value="1"/>
</dbReference>
<keyword evidence="7" id="KW-1185">Reference proteome</keyword>
<dbReference type="InterPro" id="IPR036116">
    <property type="entry name" value="FN3_sf"/>
</dbReference>
<evidence type="ECO:0000256" key="3">
    <source>
        <dbReference type="SAM" id="MobiDB-lite"/>
    </source>
</evidence>
<dbReference type="Gene3D" id="2.60.120.430">
    <property type="entry name" value="Galactose-binding lectin"/>
    <property type="match status" value="3"/>
</dbReference>
<dbReference type="SUPFAM" id="SSF52266">
    <property type="entry name" value="SGNH hydrolase"/>
    <property type="match status" value="1"/>
</dbReference>
<feature type="region of interest" description="Disordered" evidence="3">
    <location>
        <begin position="1"/>
        <end position="23"/>
    </location>
</feature>
<keyword evidence="1" id="KW-0326">Glycosidase</keyword>
<dbReference type="InterPro" id="IPR013783">
    <property type="entry name" value="Ig-like_fold"/>
</dbReference>
<reference evidence="6 7" key="1">
    <citation type="submission" date="2015-02" db="EMBL/GenBank/DDBJ databases">
        <title>Draft genome sequences of ten Microbacterium spp. with emphasis on heavy metal contaminated environments.</title>
        <authorList>
            <person name="Corretto E."/>
        </authorList>
    </citation>
    <scope>NUCLEOTIDE SEQUENCE [LARGE SCALE GENOMIC DNA]</scope>
    <source>
        <strain evidence="6 7">DSM 8608</strain>
    </source>
</reference>
<gene>
    <name evidence="6" type="primary">yesX_1</name>
    <name evidence="6" type="ORF">RS82_01840</name>
</gene>
<dbReference type="InterPro" id="IPR028994">
    <property type="entry name" value="Integrin_alpha_N"/>
</dbReference>
<dbReference type="CDD" id="cd01821">
    <property type="entry name" value="Rhamnogalacturan_acetylesterase_like"/>
    <property type="match status" value="1"/>
</dbReference>
<feature type="domain" description="Fibronectin type-III" evidence="5">
    <location>
        <begin position="787"/>
        <end position="876"/>
    </location>
</feature>
<sequence>MPHVSARADGATRPAEHAPAARAPRRGLRLTAIAGATAVVAALITATPAAALLPPADDGAWRFDFGTATSAVAEGWQQVRPTSLYTAAAGWGITVPEGVTLFDRDRSTDGSPAGPMEDDFVAGTNWGFQLDGLPEGDYEVTVTIGDGLSTASGTNATVTLEGVGQTRMTSARGLNTTATFTAAVTDGQLTVGFTGSGLGAYVNGLVVAPIVPDAPADLAATRIAWNGVDLTWTAVDGATKYQVLRADVVNDTTGGFTQIAEATEPAYADASVREGRAYAYAVVAVNDDGVASAPSAEVRSGVIPELVAPEAPGDLAVTQVTRDAVVLTWSAVANGDQYVVERAGADGAFSVLATVTTPGYTDAADTAQQWTYRVAARNQAGASQTSATVTSTVYTAPAPLPAGDVVTFDFGPGQVAEGALSVTSATAYDPEWGYGFSTAPTSPTPDVDRGGSDALRGDFVAAAGSTFQVDLGAGDYSVRLVSGDAQAATTTTVTAESIAKVLANPQAAGAFLDMSFTIALVDGALTLQFAGDAPAVNAVTITRLPARVAGAISTAFITGDSTVQTYDPIAYAPQAGWGQMIDRFFADDIAFANHAIGGRSSKNFITQGRLDEVLRSIRPGDYLFVQFGHNDATQGVDDRYASPADYKEYLRVYVDGARQRGATPILVTPVSRRSFDAATGLFNVSFPEYVDKMKELAAEEDVLLVDLSASSRAYLDEIGPEAAKAVFLHVDPGIFPNRPAGIVDDTHFQEYGAIQMARLIAQDVAGLDTPLAAKVSDIEPPAEVPVAPQNVVAGAISNGGATLQWDASPTADIYKIYRQAVADTAPEWTLVGMVTQTSSIVQGLAEGTGYRYRVVAVNGRGESAPSAAVTFTTKQAVYKYDFQLAGNPLMAGYTEVNPNTAYTAERGYGFLNALAANAGRDRGPATGSNDLVRDFVLPGDGSTFALDVPNGTYSVKTYSGDWIGSTRTSFRIEGKEAGTGNAGTGSVNSTLRGPFLVTDGRLDVEAYGAAAGTRLNGLEITPILLGPVGLEVTDVNADPTAPSVSLAWDAEPGLTWNVYRKSPFDAEPVLVAAVDEPAFVDTTARVGLDYAYHVTAVDQTKLESVPSATVEVSFVDADVTPPAAPAGLAVESIEKRSVEFSWAQPLGALYYLVFRSEVEGERGELVGVADASRYTDTEVLTTIPYFYTVVAVNAGGAGAASAQLSTDAVTVLQRQAEYLDRAPAAVSTDAGNLVSWRMLGTDPDSVAFHVYRDGKRVTSAPLTDSTNYLDEAGGEASVYFITKVLDGVETTETDSFGVQTGAYRSVPLDKPADAYSKDGQPYSYRANDMSVGDVDGDGQHELLVKWDPSNSRDNSQAGYTGNVYLDAYRLDGTRLWRIDLGVNIRAGAHYTQFQVYDYDGDGRAEVMMKTGDGTIDGVGQPIGNASADHRNSSGYVLSGPEYLTVFNGLTGAAIDTVDYVPARGDVGAWGDAYGNRVDRFLAATAYLDGEHPSAVFSRGYYTRAVMAAYDFDGSQLTQRWVLDSNDEGSEGFYGMGNHNLSVADVDGDAKDEIVYGSATVDDDGELLYSTGLGHGDALHVSDLVPTNPGLEVFAAHEDMANSGNLGATMRDARTGEVLWSIPAVKDTGRAASGDIDPRYEGAEGWAIGGDAAWNSPVGQLKSSTGELIAEKIPAANFLAWFDGDPLREIVDHDWTDATRTGVPTVSKWNWETEKADRILTADGALTNNDTKGTPNLQADLFGDWREEIAWRSADSSELRIYSTTDETDLRIRTLMHDPVYRLSVAWQNTGYNQPPQTSFFLGDSMTTPPAPRIAVTGDPTGATDTTAPVLSGVPADGTLLPSTATFSVGVSADDPESGVRGLDIAFDGAPVAPGQVIRLDDKVGVHTLTVNAVNHDGLVTAASVQLLVFDDEGATAKPGRGVLSTNSGWEDGLHDGTFTVSMNLWSGVNGAVYKLYENGTLVATKLLDANSPKAQLSTVDVSGKPNGTYVYTGELINAKGTTATTSVTVKVKDAAPAAPALSHDNWDKDGNYTVTANLWWGTNATAYRLFENGVVIDQQSLIAASPNAQQAKTAVAGRAPGTYTYVAEFANAAGATSSQAITVTVK</sequence>
<dbReference type="Gene3D" id="2.60.40.10">
    <property type="entry name" value="Immunoglobulins"/>
    <property type="match status" value="8"/>
</dbReference>
<evidence type="ECO:0000256" key="2">
    <source>
        <dbReference type="ARBA" id="ARBA00023326"/>
    </source>
</evidence>
<dbReference type="SUPFAM" id="SSF81296">
    <property type="entry name" value="E set domains"/>
    <property type="match status" value="2"/>
</dbReference>
<dbReference type="PATRIC" id="fig|69370.6.peg.1871"/>
<dbReference type="Pfam" id="PF21254">
    <property type="entry name" value="AGA-YXIM_GBD"/>
    <property type="match status" value="3"/>
</dbReference>
<dbReference type="InterPro" id="IPR041624">
    <property type="entry name" value="RGI_lyase"/>
</dbReference>
<evidence type="ECO:0000313" key="7">
    <source>
        <dbReference type="Proteomes" id="UP000034098"/>
    </source>
</evidence>
<dbReference type="InterPro" id="IPR001087">
    <property type="entry name" value="GDSL"/>
</dbReference>
<organism evidence="6 7">
    <name type="scientific">Microbacterium trichothecenolyticum</name>
    <name type="common">Aureobacterium trichothecenolyticum</name>
    <dbReference type="NCBI Taxonomy" id="69370"/>
    <lineage>
        <taxon>Bacteria</taxon>
        <taxon>Bacillati</taxon>
        <taxon>Actinomycetota</taxon>
        <taxon>Actinomycetes</taxon>
        <taxon>Micrococcales</taxon>
        <taxon>Microbacteriaceae</taxon>
        <taxon>Microbacterium</taxon>
    </lineage>
</organism>
<dbReference type="CDD" id="cd00063">
    <property type="entry name" value="FN3"/>
    <property type="match status" value="3"/>
</dbReference>
<dbReference type="InterPro" id="IPR034641">
    <property type="entry name" value="RGL11"/>
</dbReference>
<dbReference type="InterPro" id="IPR008979">
    <property type="entry name" value="Galactose-bd-like_sf"/>
</dbReference>
<feature type="domain" description="Fibronectin type-III" evidence="5">
    <location>
        <begin position="311"/>
        <end position="398"/>
    </location>
</feature>
<dbReference type="EMBL" id="JYJA01000033">
    <property type="protein sequence ID" value="KJL42875.1"/>
    <property type="molecule type" value="Genomic_DNA"/>
</dbReference>
<protein>
    <submittedName>
        <fullName evidence="6">Rhamnogalacturonan exolyase YesX</fullName>
        <ecNumber evidence="6">4.2.2.-</ecNumber>
    </submittedName>
</protein>
<dbReference type="GO" id="GO:0016829">
    <property type="term" value="F:lyase activity"/>
    <property type="evidence" value="ECO:0007669"/>
    <property type="project" value="UniProtKB-KW"/>
</dbReference>
<dbReference type="PANTHER" id="PTHR43118:SF1">
    <property type="entry name" value="RHAMNOGALACTURONAN LYASE (EUROFUNG)"/>
    <property type="match status" value="1"/>
</dbReference>
<proteinExistence type="predicted"/>
<dbReference type="SUPFAM" id="SSF49785">
    <property type="entry name" value="Galactose-binding domain-like"/>
    <property type="match status" value="3"/>
</dbReference>
<dbReference type="Gene3D" id="3.40.50.1110">
    <property type="entry name" value="SGNH hydrolase"/>
    <property type="match status" value="1"/>
</dbReference>